<keyword evidence="3" id="KW-1185">Reference proteome</keyword>
<evidence type="ECO:0000313" key="3">
    <source>
        <dbReference type="Proteomes" id="UP000807306"/>
    </source>
</evidence>
<sequence length="387" mass="40776">MSSPSRNPSILALNRFFKPNAFNTGPPIPNVLPVSLGPSPSGTPSDSARGSSKSVPLAIPARRRTTTPDLTSSPTSSISSLPSTASSSLHSRSSSRSSLAHNPNHRGIGSGTRTGPTPLPLESDHIKQIFAQPLLVDLLAGTTDQDHETQVQDQDLAEKMNVHMNLLNSAQASAGFGFGYDYASNHDQMQGMYMYEVDGGYINGYPGVEAEVDGYFQDAYGYVYAPNQEGVDIAYDPAYAHLPVYQHDSGVYAGQPFDVPQTARPEDYFGFPAASLNADASPFVPPPPPPPSAAFPLSMVPVEFNANPNLNPNAMPFVPSTSSTSSSVSAPASTSTSSYTQAVKAPNAPIHPPGLPTPKSVGKNGLGLDTLVERAQRRLSGDASIHA</sequence>
<dbReference type="AlphaFoldDB" id="A0A9P6JHU0"/>
<dbReference type="EMBL" id="MU158031">
    <property type="protein sequence ID" value="KAF9521540.1"/>
    <property type="molecule type" value="Genomic_DNA"/>
</dbReference>
<gene>
    <name evidence="2" type="ORF">CPB83DRAFT_865434</name>
</gene>
<name>A0A9P6JHU0_9AGAR</name>
<accession>A0A9P6JHU0</accession>
<proteinExistence type="predicted"/>
<feature type="compositionally biased region" description="Low complexity" evidence="1">
    <location>
        <begin position="315"/>
        <end position="338"/>
    </location>
</feature>
<feature type="compositionally biased region" description="Low complexity" evidence="1">
    <location>
        <begin position="67"/>
        <end position="99"/>
    </location>
</feature>
<protein>
    <submittedName>
        <fullName evidence="2">Uncharacterized protein</fullName>
    </submittedName>
</protein>
<comment type="caution">
    <text evidence="2">The sequence shown here is derived from an EMBL/GenBank/DDBJ whole genome shotgun (WGS) entry which is preliminary data.</text>
</comment>
<feature type="compositionally biased region" description="Polar residues" evidence="1">
    <location>
        <begin position="38"/>
        <end position="54"/>
    </location>
</feature>
<dbReference type="Proteomes" id="UP000807306">
    <property type="component" value="Unassembled WGS sequence"/>
</dbReference>
<reference evidence="2" key="1">
    <citation type="submission" date="2020-11" db="EMBL/GenBank/DDBJ databases">
        <authorList>
            <consortium name="DOE Joint Genome Institute"/>
            <person name="Ahrendt S."/>
            <person name="Riley R."/>
            <person name="Andreopoulos W."/>
            <person name="Labutti K."/>
            <person name="Pangilinan J."/>
            <person name="Ruiz-Duenas F.J."/>
            <person name="Barrasa J.M."/>
            <person name="Sanchez-Garcia M."/>
            <person name="Camarero S."/>
            <person name="Miyauchi S."/>
            <person name="Serrano A."/>
            <person name="Linde D."/>
            <person name="Babiker R."/>
            <person name="Drula E."/>
            <person name="Ayuso-Fernandez I."/>
            <person name="Pacheco R."/>
            <person name="Padilla G."/>
            <person name="Ferreira P."/>
            <person name="Barriuso J."/>
            <person name="Kellner H."/>
            <person name="Castanera R."/>
            <person name="Alfaro M."/>
            <person name="Ramirez L."/>
            <person name="Pisabarro A.G."/>
            <person name="Kuo A."/>
            <person name="Tritt A."/>
            <person name="Lipzen A."/>
            <person name="He G."/>
            <person name="Yan M."/>
            <person name="Ng V."/>
            <person name="Cullen D."/>
            <person name="Martin F."/>
            <person name="Rosso M.-N."/>
            <person name="Henrissat B."/>
            <person name="Hibbett D."/>
            <person name="Martinez A.T."/>
            <person name="Grigoriev I.V."/>
        </authorList>
    </citation>
    <scope>NUCLEOTIDE SEQUENCE</scope>
    <source>
        <strain evidence="2">CBS 506.95</strain>
    </source>
</reference>
<organism evidence="2 3">
    <name type="scientific">Crepidotus variabilis</name>
    <dbReference type="NCBI Taxonomy" id="179855"/>
    <lineage>
        <taxon>Eukaryota</taxon>
        <taxon>Fungi</taxon>
        <taxon>Dikarya</taxon>
        <taxon>Basidiomycota</taxon>
        <taxon>Agaricomycotina</taxon>
        <taxon>Agaricomycetes</taxon>
        <taxon>Agaricomycetidae</taxon>
        <taxon>Agaricales</taxon>
        <taxon>Agaricineae</taxon>
        <taxon>Crepidotaceae</taxon>
        <taxon>Crepidotus</taxon>
    </lineage>
</organism>
<evidence type="ECO:0000313" key="2">
    <source>
        <dbReference type="EMBL" id="KAF9521540.1"/>
    </source>
</evidence>
<feature type="region of interest" description="Disordered" evidence="1">
    <location>
        <begin position="315"/>
        <end position="365"/>
    </location>
</feature>
<feature type="region of interest" description="Disordered" evidence="1">
    <location>
        <begin position="22"/>
        <end position="121"/>
    </location>
</feature>
<evidence type="ECO:0000256" key="1">
    <source>
        <dbReference type="SAM" id="MobiDB-lite"/>
    </source>
</evidence>